<dbReference type="PANTHER" id="PTHR30523">
    <property type="entry name" value="PHOSPHOENOLPYRUVATE CARBOXYLASE"/>
    <property type="match status" value="1"/>
</dbReference>
<organism evidence="4 5">
    <name type="scientific">Flavobacterium succinicans</name>
    <dbReference type="NCBI Taxonomy" id="29536"/>
    <lineage>
        <taxon>Bacteria</taxon>
        <taxon>Pseudomonadati</taxon>
        <taxon>Bacteroidota</taxon>
        <taxon>Flavobacteriia</taxon>
        <taxon>Flavobacteriales</taxon>
        <taxon>Flavobacteriaceae</taxon>
        <taxon>Flavobacterium</taxon>
    </lineage>
</organism>
<accession>A0A1I4UK59</accession>
<comment type="function">
    <text evidence="1">Forms oxaloacetate, a four-carbon dicarboxylic acid source for the tricarboxylic acid cycle.</text>
</comment>
<dbReference type="GO" id="GO:0005829">
    <property type="term" value="C:cytosol"/>
    <property type="evidence" value="ECO:0007669"/>
    <property type="project" value="TreeGrafter"/>
</dbReference>
<dbReference type="RefSeq" id="WP_024980968.1">
    <property type="nucleotide sequence ID" value="NZ_CBCRUM010000002.1"/>
</dbReference>
<evidence type="ECO:0000256" key="1">
    <source>
        <dbReference type="ARBA" id="ARBA00003670"/>
    </source>
</evidence>
<protein>
    <recommendedName>
        <fullName evidence="2">Phosphoenolpyruvate carboxylase</fullName>
    </recommendedName>
</protein>
<dbReference type="EMBL" id="FOUT01000003">
    <property type="protein sequence ID" value="SFM89348.1"/>
    <property type="molecule type" value="Genomic_DNA"/>
</dbReference>
<dbReference type="Proteomes" id="UP000182961">
    <property type="component" value="Unassembled WGS sequence"/>
</dbReference>
<name>A0A1I4UK59_9FLAO</name>
<dbReference type="PANTHER" id="PTHR30523:SF32">
    <property type="entry name" value="PHOSPHOENOLPYRUVATE CARBOXYLASE"/>
    <property type="match status" value="1"/>
</dbReference>
<dbReference type="GO" id="GO:0015977">
    <property type="term" value="P:carbon fixation"/>
    <property type="evidence" value="ECO:0007669"/>
    <property type="project" value="InterPro"/>
</dbReference>
<dbReference type="AlphaFoldDB" id="A0A1I4UK59"/>
<proteinExistence type="predicted"/>
<dbReference type="InterPro" id="IPR015813">
    <property type="entry name" value="Pyrv/PenolPyrv_kinase-like_dom"/>
</dbReference>
<dbReference type="Pfam" id="PF00311">
    <property type="entry name" value="PEPcase"/>
    <property type="match status" value="1"/>
</dbReference>
<reference evidence="5" key="1">
    <citation type="submission" date="2016-10" db="EMBL/GenBank/DDBJ databases">
        <authorList>
            <person name="Varghese N."/>
            <person name="Submissions S."/>
        </authorList>
    </citation>
    <scope>NUCLEOTIDE SEQUENCE [LARGE SCALE GENOMIC DNA]</scope>
    <source>
        <strain evidence="5">DSM 4002</strain>
    </source>
</reference>
<evidence type="ECO:0000256" key="3">
    <source>
        <dbReference type="PROSITE-ProRule" id="PRU10112"/>
    </source>
</evidence>
<evidence type="ECO:0000313" key="5">
    <source>
        <dbReference type="Proteomes" id="UP000182961"/>
    </source>
</evidence>
<feature type="active site" evidence="3">
    <location>
        <position position="562"/>
    </location>
</feature>
<dbReference type="PROSITE" id="PS00393">
    <property type="entry name" value="PEPCASE_2"/>
    <property type="match status" value="1"/>
</dbReference>
<dbReference type="SUPFAM" id="SSF51621">
    <property type="entry name" value="Phosphoenolpyruvate/pyruvate domain"/>
    <property type="match status" value="1"/>
</dbReference>
<evidence type="ECO:0000313" key="4">
    <source>
        <dbReference type="EMBL" id="SFM89348.1"/>
    </source>
</evidence>
<dbReference type="InterPro" id="IPR033129">
    <property type="entry name" value="PEPCASE_His_AS"/>
</dbReference>
<keyword evidence="5" id="KW-1185">Reference proteome</keyword>
<dbReference type="GO" id="GO:0008964">
    <property type="term" value="F:phosphoenolpyruvate carboxylase activity"/>
    <property type="evidence" value="ECO:0007669"/>
    <property type="project" value="InterPro"/>
</dbReference>
<dbReference type="eggNOG" id="COG2352">
    <property type="taxonomic scope" value="Bacteria"/>
</dbReference>
<dbReference type="GO" id="GO:0006099">
    <property type="term" value="P:tricarboxylic acid cycle"/>
    <property type="evidence" value="ECO:0007669"/>
    <property type="project" value="InterPro"/>
</dbReference>
<dbReference type="PRINTS" id="PR00150">
    <property type="entry name" value="PEPCARBXLASE"/>
</dbReference>
<dbReference type="InterPro" id="IPR021135">
    <property type="entry name" value="PEP_COase"/>
</dbReference>
<sequence length="902" mass="102967">MTKLKSPFQKITDDRKFIIDCYVEMLSRINEPKIIELIKNDPKNLSIEENDEIPSEKVIQSLSIYFQLMTLVEENAATQYRRKTENQLNIDSTRGSWAEAFKIWKEQGISEDEMLKTIASTHVIPVLTAHPTEAKRVTVIEIHRELYLLLVQKENTALSKIELFENKEKIICLLERWWRTGEIYLEKPDITDERSNVIYYLSKVFPAVLEKSDQQLKSSWIEMGLNPNKIKNPDVYPSITFGSWVGGDRDGHPLVTPNITQDTLLLHRQTALFLLKSQLLTLASRLSVSAINNPIPFVLTNAIEKKATILGAAGQNSIKRNPYEPWRQYVSLILVQLKNTVSDKTSDSQSYYKSSAALQEDLKFLREVLVDNGLKGLADDLLFPIERAVKCFGFHLAKLDIRQNSTFHDKAISQILKSNGETDYDFENWEEEKRVAFLNKTLQSHSLITDVTVSYGPEADNVLDCYRVVRQHINQYGAEGIGSFIVSMTRSLSDLLVVYLLMRETQLLNTKIRVVPLLETIEDLHNGPEILEAFLQNTITKQRTAQLDNKQEVMLGYSDSNKDGGTIASKWNLYKAEKALSAVGRKNGIDIFFFHGTGGTISRGGGKYHRFLESMPTNTVNGTIKLTVQGETMAQLFGNPLTATYNLNALASGVAKQTILSKENTDEASFPIEIMEFLSQKSCEHYKDLIETPGFIDFYGKATCIDVLEKSKIGSRPARRTGTRTLNDLRAIPWVFSWNLSRITITGWYGLGEALKKLKEERPADFITFKNNVENWTFLKFLMIQTETNLILSNKEMMNLYANLDENEAERKLFMDKILTDYHNGFSIIEELFDEPASKRRGGQYDNLEWRNEKLKVLHKLHLKYLTQWRNIADENSIEKNKLLTKLLSIVNSISSGLKNTG</sequence>
<dbReference type="Gene3D" id="1.20.1440.90">
    <property type="entry name" value="Phosphoenolpyruvate/pyruvate domain"/>
    <property type="match status" value="1"/>
</dbReference>
<keyword evidence="4" id="KW-0670">Pyruvate</keyword>
<evidence type="ECO:0000256" key="2">
    <source>
        <dbReference type="ARBA" id="ARBA00022419"/>
    </source>
</evidence>
<gene>
    <name evidence="4" type="ORF">SAMN05444143_103209</name>
</gene>